<evidence type="ECO:0000256" key="1">
    <source>
        <dbReference type="ARBA" id="ARBA00004651"/>
    </source>
</evidence>
<keyword evidence="5 7" id="KW-1133">Transmembrane helix</keyword>
<keyword evidence="3" id="KW-1003">Cell membrane</keyword>
<keyword evidence="10" id="KW-1185">Reference proteome</keyword>
<dbReference type="EMBL" id="JQCQ01000009">
    <property type="protein sequence ID" value="KRO25475.1"/>
    <property type="molecule type" value="Genomic_DNA"/>
</dbReference>
<keyword evidence="2 7" id="KW-0813">Transport</keyword>
<dbReference type="InterPro" id="IPR000515">
    <property type="entry name" value="MetI-like"/>
</dbReference>
<dbReference type="CDD" id="cd06261">
    <property type="entry name" value="TM_PBP2"/>
    <property type="match status" value="1"/>
</dbReference>
<dbReference type="SUPFAM" id="SSF161098">
    <property type="entry name" value="MetI-like"/>
    <property type="match status" value="1"/>
</dbReference>
<dbReference type="PANTHER" id="PTHR30151">
    <property type="entry name" value="ALKANE SULFONATE ABC TRANSPORTER-RELATED, MEMBRANE SUBUNIT"/>
    <property type="match status" value="1"/>
</dbReference>
<feature type="transmembrane region" description="Helical" evidence="7">
    <location>
        <begin position="6"/>
        <end position="25"/>
    </location>
</feature>
<feature type="domain" description="ABC transmembrane type-1" evidence="8">
    <location>
        <begin position="1"/>
        <end position="185"/>
    </location>
</feature>
<evidence type="ECO:0000256" key="4">
    <source>
        <dbReference type="ARBA" id="ARBA00022692"/>
    </source>
</evidence>
<protein>
    <submittedName>
        <fullName evidence="9">ABC-type nitrate sulfonate bicarbonate transport system, permease component</fullName>
    </submittedName>
</protein>
<feature type="transmembrane region" description="Helical" evidence="7">
    <location>
        <begin position="163"/>
        <end position="184"/>
    </location>
</feature>
<evidence type="ECO:0000313" key="9">
    <source>
        <dbReference type="EMBL" id="KRO25475.1"/>
    </source>
</evidence>
<evidence type="ECO:0000259" key="8">
    <source>
        <dbReference type="PROSITE" id="PS50928"/>
    </source>
</evidence>
<evidence type="ECO:0000313" key="10">
    <source>
        <dbReference type="Proteomes" id="UP000051249"/>
    </source>
</evidence>
<keyword evidence="4 7" id="KW-0812">Transmembrane</keyword>
<comment type="subcellular location">
    <subcellularLocation>
        <location evidence="1 7">Cell membrane</location>
        <topology evidence="1 7">Multi-pass membrane protein</topology>
    </subcellularLocation>
</comment>
<dbReference type="PROSITE" id="PS50928">
    <property type="entry name" value="ABC_TM1"/>
    <property type="match status" value="1"/>
</dbReference>
<name>A0A0R2NNQ9_9LACO</name>
<dbReference type="PANTHER" id="PTHR30151:SF20">
    <property type="entry name" value="ABC TRANSPORTER PERMEASE PROTEIN HI_0355-RELATED"/>
    <property type="match status" value="1"/>
</dbReference>
<evidence type="ECO:0000256" key="7">
    <source>
        <dbReference type="RuleBase" id="RU363032"/>
    </source>
</evidence>
<gene>
    <name evidence="9" type="ORF">IV88_GL001725</name>
</gene>
<feature type="transmembrane region" description="Helical" evidence="7">
    <location>
        <begin position="130"/>
        <end position="151"/>
    </location>
</feature>
<comment type="caution">
    <text evidence="9">The sequence shown here is derived from an EMBL/GenBank/DDBJ whole genome shotgun (WGS) entry which is preliminary data.</text>
</comment>
<reference evidence="9 10" key="1">
    <citation type="journal article" date="2015" name="Genome Announc.">
        <title>Expanding the biotechnology potential of lactobacilli through comparative genomics of 213 strains and associated genera.</title>
        <authorList>
            <person name="Sun Z."/>
            <person name="Harris H.M."/>
            <person name="McCann A."/>
            <person name="Guo C."/>
            <person name="Argimon S."/>
            <person name="Zhang W."/>
            <person name="Yang X."/>
            <person name="Jeffery I.B."/>
            <person name="Cooney J.C."/>
            <person name="Kagawa T.F."/>
            <person name="Liu W."/>
            <person name="Song Y."/>
            <person name="Salvetti E."/>
            <person name="Wrobel A."/>
            <person name="Rasinkangas P."/>
            <person name="Parkhill J."/>
            <person name="Rea M.C."/>
            <person name="O'Sullivan O."/>
            <person name="Ritari J."/>
            <person name="Douillard F.P."/>
            <person name="Paul Ross R."/>
            <person name="Yang R."/>
            <person name="Briner A.E."/>
            <person name="Felis G.E."/>
            <person name="de Vos W.M."/>
            <person name="Barrangou R."/>
            <person name="Klaenhammer T.R."/>
            <person name="Caufield P.W."/>
            <person name="Cui Y."/>
            <person name="Zhang H."/>
            <person name="O'Toole P.W."/>
        </authorList>
    </citation>
    <scope>NUCLEOTIDE SEQUENCE [LARGE SCALE GENOMIC DNA]</scope>
    <source>
        <strain evidence="9 10">DSM 23026</strain>
    </source>
</reference>
<dbReference type="PATRIC" id="fig|480391.4.peg.1771"/>
<dbReference type="AlphaFoldDB" id="A0A0R2NNQ9"/>
<keyword evidence="6 7" id="KW-0472">Membrane</keyword>
<evidence type="ECO:0000256" key="6">
    <source>
        <dbReference type="ARBA" id="ARBA00023136"/>
    </source>
</evidence>
<comment type="similarity">
    <text evidence="7">Belongs to the binding-protein-dependent transport system permease family.</text>
</comment>
<dbReference type="GO" id="GO:0055085">
    <property type="term" value="P:transmembrane transport"/>
    <property type="evidence" value="ECO:0007669"/>
    <property type="project" value="InterPro"/>
</dbReference>
<evidence type="ECO:0000256" key="5">
    <source>
        <dbReference type="ARBA" id="ARBA00022989"/>
    </source>
</evidence>
<proteinExistence type="inferred from homology"/>
<accession>A0A0R2NNQ9</accession>
<organism evidence="9 10">
    <name type="scientific">Pediococcus argentinicus</name>
    <dbReference type="NCBI Taxonomy" id="480391"/>
    <lineage>
        <taxon>Bacteria</taxon>
        <taxon>Bacillati</taxon>
        <taxon>Bacillota</taxon>
        <taxon>Bacilli</taxon>
        <taxon>Lactobacillales</taxon>
        <taxon>Lactobacillaceae</taxon>
        <taxon>Pediococcus</taxon>
    </lineage>
</organism>
<dbReference type="InterPro" id="IPR035906">
    <property type="entry name" value="MetI-like_sf"/>
</dbReference>
<evidence type="ECO:0000256" key="3">
    <source>
        <dbReference type="ARBA" id="ARBA00022475"/>
    </source>
</evidence>
<dbReference type="GO" id="GO:0005886">
    <property type="term" value="C:plasma membrane"/>
    <property type="evidence" value="ECO:0007669"/>
    <property type="project" value="UniProtKB-SubCell"/>
</dbReference>
<feature type="transmembrane region" description="Helical" evidence="7">
    <location>
        <begin position="37"/>
        <end position="61"/>
    </location>
</feature>
<dbReference type="Gene3D" id="1.10.3720.10">
    <property type="entry name" value="MetI-like"/>
    <property type="match status" value="1"/>
</dbReference>
<dbReference type="Proteomes" id="UP000051249">
    <property type="component" value="Unassembled WGS sequence"/>
</dbReference>
<evidence type="ECO:0000256" key="2">
    <source>
        <dbReference type="ARBA" id="ARBA00022448"/>
    </source>
</evidence>
<sequence>MWITLLEALWGLLLGIILGLLIALVMDMFEPIYRAVYPLLVISQTVPTVAIAPLLILWFGYGIMPKVVLITITTFFPVAVEMLDGFRSTDHDLITLMKTFGASRWKIYYYVKFPSSIDNFFASLKISVAYSVVSAVIAEWVGGFNGLGVYMTRVMKAYSYDKMFAVIFLISIISLLLIFLVNLLQKIMTPWRNSHHEQSRSSN</sequence>
<dbReference type="Pfam" id="PF00528">
    <property type="entry name" value="BPD_transp_1"/>
    <property type="match status" value="1"/>
</dbReference>